<dbReference type="Pfam" id="PF00571">
    <property type="entry name" value="CBS"/>
    <property type="match status" value="1"/>
</dbReference>
<keyword evidence="5 11" id="KW-1133">Transmembrane helix</keyword>
<feature type="transmembrane region" description="Helical" evidence="11">
    <location>
        <begin position="110"/>
        <end position="131"/>
    </location>
</feature>
<feature type="transmembrane region" description="Helical" evidence="11">
    <location>
        <begin position="225"/>
        <end position="250"/>
    </location>
</feature>
<reference evidence="15" key="1">
    <citation type="journal article" date="2023" name="Commun. Biol.">
        <title>Genome analysis of Parmales, the sister group of diatoms, reveals the evolutionary specialization of diatoms from phago-mixotrophs to photoautotrophs.</title>
        <authorList>
            <person name="Ban H."/>
            <person name="Sato S."/>
            <person name="Yoshikawa S."/>
            <person name="Yamada K."/>
            <person name="Nakamura Y."/>
            <person name="Ichinomiya M."/>
            <person name="Sato N."/>
            <person name="Blanc-Mathieu R."/>
            <person name="Endo H."/>
            <person name="Kuwata A."/>
            <person name="Ogata H."/>
        </authorList>
    </citation>
    <scope>NUCLEOTIDE SEQUENCE [LARGE SCALE GENOMIC DNA]</scope>
</reference>
<dbReference type="SUPFAM" id="SSF81340">
    <property type="entry name" value="Clc chloride channel"/>
    <property type="match status" value="1"/>
</dbReference>
<name>A0A9W7BCT1_9STRA</name>
<dbReference type="PRINTS" id="PR00762">
    <property type="entry name" value="CLCHANNEL"/>
</dbReference>
<feature type="transmembrane region" description="Helical" evidence="11">
    <location>
        <begin position="508"/>
        <end position="531"/>
    </location>
</feature>
<evidence type="ECO:0000256" key="11">
    <source>
        <dbReference type="RuleBase" id="RU361221"/>
    </source>
</evidence>
<evidence type="ECO:0000256" key="7">
    <source>
        <dbReference type="ARBA" id="ARBA00023122"/>
    </source>
</evidence>
<dbReference type="InterPro" id="IPR046342">
    <property type="entry name" value="CBS_dom_sf"/>
</dbReference>
<dbReference type="InterPro" id="IPR000644">
    <property type="entry name" value="CBS_dom"/>
</dbReference>
<accession>A0A9W7BCT1</accession>
<dbReference type="AlphaFoldDB" id="A0A9W7BCT1"/>
<feature type="region of interest" description="Disordered" evidence="12">
    <location>
        <begin position="9"/>
        <end position="33"/>
    </location>
</feature>
<dbReference type="Gene3D" id="1.10.3080.10">
    <property type="entry name" value="Clc chloride channel"/>
    <property type="match status" value="1"/>
</dbReference>
<feature type="transmembrane region" description="Helical" evidence="11">
    <location>
        <begin position="543"/>
        <end position="566"/>
    </location>
</feature>
<evidence type="ECO:0000256" key="3">
    <source>
        <dbReference type="ARBA" id="ARBA00022692"/>
    </source>
</evidence>
<keyword evidence="2 11" id="KW-0813">Transport</keyword>
<keyword evidence="4" id="KW-0677">Repeat</keyword>
<dbReference type="PANTHER" id="PTHR11689:SF136">
    <property type="entry name" value="H(+)_CL(-) EXCHANGE TRANSPORTER 7"/>
    <property type="match status" value="1"/>
</dbReference>
<dbReference type="Proteomes" id="UP001162640">
    <property type="component" value="Unassembled WGS sequence"/>
</dbReference>
<feature type="transmembrane region" description="Helical" evidence="11">
    <location>
        <begin position="308"/>
        <end position="328"/>
    </location>
</feature>
<feature type="transmembrane region" description="Helical" evidence="11">
    <location>
        <begin position="65"/>
        <end position="90"/>
    </location>
</feature>
<feature type="compositionally biased region" description="Basic and acidic residues" evidence="12">
    <location>
        <begin position="9"/>
        <end position="21"/>
    </location>
</feature>
<keyword evidence="8 11" id="KW-0472">Membrane</keyword>
<evidence type="ECO:0000313" key="15">
    <source>
        <dbReference type="Proteomes" id="UP001162640"/>
    </source>
</evidence>
<proteinExistence type="inferred from homology"/>
<keyword evidence="7 10" id="KW-0129">CBS domain</keyword>
<keyword evidence="9 11" id="KW-0868">Chloride</keyword>
<dbReference type="GO" id="GO:0005254">
    <property type="term" value="F:chloride channel activity"/>
    <property type="evidence" value="ECO:0007669"/>
    <property type="project" value="UniProtKB-UniRule"/>
</dbReference>
<comment type="subcellular location">
    <subcellularLocation>
        <location evidence="1 11">Membrane</location>
        <topology evidence="1 11">Multi-pass membrane protein</topology>
    </subcellularLocation>
</comment>
<evidence type="ECO:0000256" key="6">
    <source>
        <dbReference type="ARBA" id="ARBA00023065"/>
    </source>
</evidence>
<evidence type="ECO:0000256" key="2">
    <source>
        <dbReference type="ARBA" id="ARBA00022448"/>
    </source>
</evidence>
<dbReference type="InterPro" id="IPR001807">
    <property type="entry name" value="ClC"/>
</dbReference>
<feature type="transmembrane region" description="Helical" evidence="11">
    <location>
        <begin position="152"/>
        <end position="175"/>
    </location>
</feature>
<keyword evidence="3 11" id="KW-0812">Transmembrane</keyword>
<dbReference type="PANTHER" id="PTHR11689">
    <property type="entry name" value="CHLORIDE CHANNEL PROTEIN CLC FAMILY MEMBER"/>
    <property type="match status" value="1"/>
</dbReference>
<evidence type="ECO:0000256" key="12">
    <source>
        <dbReference type="SAM" id="MobiDB-lite"/>
    </source>
</evidence>
<evidence type="ECO:0000256" key="4">
    <source>
        <dbReference type="ARBA" id="ARBA00022737"/>
    </source>
</evidence>
<dbReference type="Gene3D" id="3.10.580.10">
    <property type="entry name" value="CBS-domain"/>
    <property type="match status" value="1"/>
</dbReference>
<feature type="domain" description="CBS" evidence="13">
    <location>
        <begin position="683"/>
        <end position="739"/>
    </location>
</feature>
<dbReference type="Pfam" id="PF00654">
    <property type="entry name" value="Voltage_CLC"/>
    <property type="match status" value="1"/>
</dbReference>
<dbReference type="InterPro" id="IPR014743">
    <property type="entry name" value="Cl-channel_core"/>
</dbReference>
<sequence length="828" mass="91076">MIRSHLAEFLDPPNPHHHEPWNPKMSDAAPLPEPVSNVQMRRSSFNNLHHLEHSWTHLPHGLKRAALIITIGAVVGCAEFGVTSMLAELVTNKFSMIQELVDDGETQWKAYLVMLPAITLLSTVVVYLSPVSAGSSLPEIKGYLNGAYVPSLFGLVTTAVKALGVIAVIGCGYPVGREGPMVQMGCALAYQVARIPFFRSIVTKDHDPSKTKEAEAQENMQERTLVVTIGGAAGIAAAFRSPIGGVLYMMEDMASYWNHETTVRAFGCTMVATLVFSMLLNSSHGINYEALVVFDEDPHQADWKAIDVPYFIILALMCGVLSCCYSELLFFFQRVRKQRKTWRTPHAKVFEVFLVSCIICIVPLYIAKGFNCVHDPTDTNDCSVDHCNACSSCCKEFLNGVSATCDACVAESCDHHESGGGHGTMSLVRYTCDDHYYNEMATLWLMGEEGAIKQLYSRDSVKTMLFHKETLLAFLPVYLLMAGFCGGLAIPFGTFVPNLFMGAAFGRLFAVVTQDSLGITGLSSPGTYALIGAGSVLGGYTRMTITVVIMIAEASGDVSIIVPLMLSVQLSRWVANFLSECYDEKMMELRRIPFLHDEVEDALANDTAKDVMFKAVPIKVKETIGNLKDLLEDRNAHYSAFPVVSDKGTLLGLVHGLVLVRVLAPYLNQEGNNDIVIPMDTIMDSAPHTVMLNFPLSRLFPLVRKLQVEHVVVLNEVGRPVGMVPRTALVVAEGHVHSTHHRAMKKLDMGKTASTMRRASLKVNTQMGLTGYEGGELYEEEMAAKNNMRKLSRWFSVTNKEEAGFVERDTTMQGVELATISSEKEAQL</sequence>
<evidence type="ECO:0000256" key="9">
    <source>
        <dbReference type="ARBA" id="ARBA00023214"/>
    </source>
</evidence>
<dbReference type="SUPFAM" id="SSF54631">
    <property type="entry name" value="CBS-domain pair"/>
    <property type="match status" value="1"/>
</dbReference>
<evidence type="ECO:0000256" key="8">
    <source>
        <dbReference type="ARBA" id="ARBA00023136"/>
    </source>
</evidence>
<dbReference type="InterPro" id="IPR051280">
    <property type="entry name" value="Cl-channel/antiporter"/>
</dbReference>
<comment type="similarity">
    <text evidence="11">Belongs to the chloride channel (TC 2.A.49) family.</text>
</comment>
<keyword evidence="6 11" id="KW-0406">Ion transport</keyword>
<evidence type="ECO:0000313" key="14">
    <source>
        <dbReference type="EMBL" id="GMH88439.1"/>
    </source>
</evidence>
<dbReference type="EMBL" id="BLQM01000412">
    <property type="protein sequence ID" value="GMH88439.1"/>
    <property type="molecule type" value="Genomic_DNA"/>
</dbReference>
<evidence type="ECO:0000256" key="10">
    <source>
        <dbReference type="PROSITE-ProRule" id="PRU00703"/>
    </source>
</evidence>
<evidence type="ECO:0000256" key="1">
    <source>
        <dbReference type="ARBA" id="ARBA00004141"/>
    </source>
</evidence>
<comment type="caution">
    <text evidence="11">Lacks conserved residue(s) required for the propagation of feature annotation.</text>
</comment>
<dbReference type="GO" id="GO:0016020">
    <property type="term" value="C:membrane"/>
    <property type="evidence" value="ECO:0007669"/>
    <property type="project" value="UniProtKB-SubCell"/>
</dbReference>
<feature type="transmembrane region" description="Helical" evidence="11">
    <location>
        <begin position="471"/>
        <end position="496"/>
    </location>
</feature>
<protein>
    <recommendedName>
        <fullName evidence="11">Chloride channel protein</fullName>
    </recommendedName>
</protein>
<evidence type="ECO:0000259" key="13">
    <source>
        <dbReference type="PROSITE" id="PS51371"/>
    </source>
</evidence>
<gene>
    <name evidence="14" type="ORF">TL16_g11159</name>
</gene>
<dbReference type="PROSITE" id="PS51371">
    <property type="entry name" value="CBS"/>
    <property type="match status" value="1"/>
</dbReference>
<comment type="caution">
    <text evidence="14">The sequence shown here is derived from an EMBL/GenBank/DDBJ whole genome shotgun (WGS) entry which is preliminary data.</text>
</comment>
<organism evidence="14 15">
    <name type="scientific">Triparma laevis f. inornata</name>
    <dbReference type="NCBI Taxonomy" id="1714386"/>
    <lineage>
        <taxon>Eukaryota</taxon>
        <taxon>Sar</taxon>
        <taxon>Stramenopiles</taxon>
        <taxon>Ochrophyta</taxon>
        <taxon>Bolidophyceae</taxon>
        <taxon>Parmales</taxon>
        <taxon>Triparmaceae</taxon>
        <taxon>Triparma</taxon>
    </lineage>
</organism>
<evidence type="ECO:0000256" key="5">
    <source>
        <dbReference type="ARBA" id="ARBA00022989"/>
    </source>
</evidence>